<evidence type="ECO:0000313" key="2">
    <source>
        <dbReference type="Proteomes" id="UP000474777"/>
    </source>
</evidence>
<keyword evidence="2" id="KW-1185">Reference proteome</keyword>
<accession>A0A6B3LK94</accession>
<dbReference type="Proteomes" id="UP000474777">
    <property type="component" value="Unassembled WGS sequence"/>
</dbReference>
<dbReference type="AlphaFoldDB" id="A0A6B3LK94"/>
<dbReference type="RefSeq" id="WP_163913369.1">
    <property type="nucleotide sequence ID" value="NZ_JAAGWD010000002.1"/>
</dbReference>
<evidence type="ECO:0000313" key="1">
    <source>
        <dbReference type="EMBL" id="NEM97199.1"/>
    </source>
</evidence>
<proteinExistence type="predicted"/>
<protein>
    <submittedName>
        <fullName evidence="1">Uncharacterized protein</fullName>
    </submittedName>
</protein>
<reference evidence="1 2" key="1">
    <citation type="submission" date="2020-02" db="EMBL/GenBank/DDBJ databases">
        <authorList>
            <person name="Kim M.K."/>
        </authorList>
    </citation>
    <scope>NUCLEOTIDE SEQUENCE [LARGE SCALE GENOMIC DNA]</scope>
    <source>
        <strain evidence="1 2">BT327</strain>
    </source>
</reference>
<gene>
    <name evidence="1" type="ORF">GXP69_05800</name>
</gene>
<comment type="caution">
    <text evidence="1">The sequence shown here is derived from an EMBL/GenBank/DDBJ whole genome shotgun (WGS) entry which is preliminary data.</text>
</comment>
<dbReference type="EMBL" id="JAAGWD010000002">
    <property type="protein sequence ID" value="NEM97199.1"/>
    <property type="molecule type" value="Genomic_DNA"/>
</dbReference>
<organism evidence="1 2">
    <name type="scientific">Pontibacter burrus</name>
    <dbReference type="NCBI Taxonomy" id="2704466"/>
    <lineage>
        <taxon>Bacteria</taxon>
        <taxon>Pseudomonadati</taxon>
        <taxon>Bacteroidota</taxon>
        <taxon>Cytophagia</taxon>
        <taxon>Cytophagales</taxon>
        <taxon>Hymenobacteraceae</taxon>
        <taxon>Pontibacter</taxon>
    </lineage>
</organism>
<sequence>MDIFLEHGIEDVRAVDPNRDYWFIRSYGGELFDTFFNNSFVGLGLNNVPYKLILDSADPKKDAFKDLQRFIDNNTEYTKGEATKWANQLLNFEYGVKINDIVITPSRNSDILAIGIVESNTYLDKNPGAFKFNGRYEALPEKRKKVNWIKTFKKEVLQAEIRGLLSSHQAVTNARSYSEIIEGNLSSVYIKGERIYLTIQINQDEDINAFELNRFLSSLTFFYDEFCKENGFKNNEDLYIKIKLQSRGKMALQAGAIGAIMGIAGLMVLSNNNELSVEIENVGKVSGKGDGFLESVSDFLDRNQERQIKYEIFKDSMERLKVKPIEETTIQTSTPVDTTYQKNN</sequence>
<name>A0A6B3LK94_9BACT</name>